<dbReference type="Gene3D" id="1.10.260.40">
    <property type="entry name" value="lambda repressor-like DNA-binding domains"/>
    <property type="match status" value="1"/>
</dbReference>
<protein>
    <submittedName>
        <fullName evidence="4">Cytoskeleton protein RodZ</fullName>
    </submittedName>
    <submittedName>
        <fullName evidence="5">Helix-turn-helix domain-containing protein</fullName>
    </submittedName>
</protein>
<evidence type="ECO:0000259" key="3">
    <source>
        <dbReference type="PROSITE" id="PS50943"/>
    </source>
</evidence>
<feature type="region of interest" description="Disordered" evidence="1">
    <location>
        <begin position="151"/>
        <end position="175"/>
    </location>
</feature>
<dbReference type="CDD" id="cd00093">
    <property type="entry name" value="HTH_XRE"/>
    <property type="match status" value="1"/>
</dbReference>
<reference evidence="5 7" key="1">
    <citation type="submission" date="2017-08" db="EMBL/GenBank/DDBJ databases">
        <title>Aeromonas veronii bv sobria strain NS22 whole genome sequencing.</title>
        <authorList>
            <person name="Katharios P."/>
            <person name="Ha V.Q."/>
            <person name="Smyrli M."/>
        </authorList>
    </citation>
    <scope>NUCLEOTIDE SEQUENCE [LARGE SCALE GENOMIC DNA]</scope>
    <source>
        <strain evidence="5 7">NS22</strain>
    </source>
</reference>
<evidence type="ECO:0000313" key="5">
    <source>
        <dbReference type="EMBL" id="TYD48166.1"/>
    </source>
</evidence>
<dbReference type="SUPFAM" id="SSF47413">
    <property type="entry name" value="lambda repressor-like DNA-binding domains"/>
    <property type="match status" value="1"/>
</dbReference>
<dbReference type="Pfam" id="PF13464">
    <property type="entry name" value="RodZ_C"/>
    <property type="match status" value="1"/>
</dbReference>
<sequence>MTIEQQHDFQDDSQAVGPGQLLRNAREQLGWTREQVASRIHLRLTLIAAIESDTYDKHTSHTFIRGYLRTYAKLVGIPDETILAAYDKLGLTPPDNIDMQSFSRRSRQQANDSRLKVVTWLVILVLIALSVAWWWQSTSRRSAGDEALAATEMSATSSTPAEPAITPPDAINTAPVEGAANAPAATDVIAPAVVSDATATLAPASAAIAPNDVSAAVGTATDAAVSGANGTESEEAVVDPATAPQLKMSFTADCWLDVKDANGKTLFSGLKKANDELVLEGAEPLKFIIGAPMAVKLDYKGQSFDMSRYNNGRTARFSLPQE</sequence>
<feature type="transmembrane region" description="Helical" evidence="2">
    <location>
        <begin position="117"/>
        <end position="135"/>
    </location>
</feature>
<feature type="domain" description="HTH cro/C1-type" evidence="3">
    <location>
        <begin position="22"/>
        <end position="55"/>
    </location>
</feature>
<evidence type="ECO:0000313" key="6">
    <source>
        <dbReference type="Proteomes" id="UP000241986"/>
    </source>
</evidence>
<evidence type="ECO:0000313" key="7">
    <source>
        <dbReference type="Proteomes" id="UP000323129"/>
    </source>
</evidence>
<evidence type="ECO:0000313" key="4">
    <source>
        <dbReference type="EMBL" id="PTH78844.1"/>
    </source>
</evidence>
<dbReference type="NCBIfam" id="NF008109">
    <property type="entry name" value="PRK10856.1"/>
    <property type="match status" value="1"/>
</dbReference>
<dbReference type="Proteomes" id="UP000323129">
    <property type="component" value="Unassembled WGS sequence"/>
</dbReference>
<keyword evidence="2" id="KW-1133">Transmembrane helix</keyword>
<evidence type="ECO:0000256" key="2">
    <source>
        <dbReference type="SAM" id="Phobius"/>
    </source>
</evidence>
<keyword evidence="7" id="KW-1185">Reference proteome</keyword>
<reference evidence="4 6" key="2">
    <citation type="submission" date="2018-03" db="EMBL/GenBank/DDBJ databases">
        <title>Aeromonas veronii whole genome sequencing and analysis.</title>
        <authorList>
            <person name="Xie H."/>
            <person name="Liu T."/>
            <person name="Wang K."/>
        </authorList>
    </citation>
    <scope>NUCLEOTIDE SEQUENCE [LARGE SCALE GENOMIC DNA]</scope>
    <source>
        <strain evidence="4 6">XH.VA.1</strain>
    </source>
</reference>
<gene>
    <name evidence="5" type="ORF">CJF24_00670</name>
    <name evidence="4" type="ORF">DAA48_23545</name>
</gene>
<comment type="caution">
    <text evidence="4">The sequence shown here is derived from an EMBL/GenBank/DDBJ whole genome shotgun (WGS) entry which is preliminary data.</text>
</comment>
<keyword evidence="2" id="KW-0812">Transmembrane</keyword>
<dbReference type="GO" id="GO:0003677">
    <property type="term" value="F:DNA binding"/>
    <property type="evidence" value="ECO:0007669"/>
    <property type="project" value="InterPro"/>
</dbReference>
<dbReference type="InterPro" id="IPR001387">
    <property type="entry name" value="Cro/C1-type_HTH"/>
</dbReference>
<accession>A0A2T4MW94</accession>
<dbReference type="PANTHER" id="PTHR34475:SF1">
    <property type="entry name" value="CYTOSKELETON PROTEIN RODZ"/>
    <property type="match status" value="1"/>
</dbReference>
<proteinExistence type="predicted"/>
<dbReference type="InterPro" id="IPR025194">
    <property type="entry name" value="RodZ-like_C"/>
</dbReference>
<evidence type="ECO:0000256" key="1">
    <source>
        <dbReference type="SAM" id="MobiDB-lite"/>
    </source>
</evidence>
<dbReference type="SMART" id="SM00530">
    <property type="entry name" value="HTH_XRE"/>
    <property type="match status" value="1"/>
</dbReference>
<name>A0A2T4MW94_AERVE</name>
<dbReference type="InterPro" id="IPR050400">
    <property type="entry name" value="Bact_Cytoskel_RodZ"/>
</dbReference>
<dbReference type="AlphaFoldDB" id="A0A2T4MW94"/>
<organism evidence="4 6">
    <name type="scientific">Aeromonas veronii</name>
    <dbReference type="NCBI Taxonomy" id="654"/>
    <lineage>
        <taxon>Bacteria</taxon>
        <taxon>Pseudomonadati</taxon>
        <taxon>Pseudomonadota</taxon>
        <taxon>Gammaproteobacteria</taxon>
        <taxon>Aeromonadales</taxon>
        <taxon>Aeromonadaceae</taxon>
        <taxon>Aeromonas</taxon>
    </lineage>
</organism>
<dbReference type="Proteomes" id="UP000241986">
    <property type="component" value="Unassembled WGS sequence"/>
</dbReference>
<dbReference type="PROSITE" id="PS50943">
    <property type="entry name" value="HTH_CROC1"/>
    <property type="match status" value="1"/>
</dbReference>
<dbReference type="RefSeq" id="WP_107684976.1">
    <property type="nucleotide sequence ID" value="NZ_CAWQPQ010000010.1"/>
</dbReference>
<dbReference type="PANTHER" id="PTHR34475">
    <property type="match status" value="1"/>
</dbReference>
<dbReference type="Pfam" id="PF13413">
    <property type="entry name" value="HTH_25"/>
    <property type="match status" value="1"/>
</dbReference>
<dbReference type="EMBL" id="PZKL01000046">
    <property type="protein sequence ID" value="PTH78844.1"/>
    <property type="molecule type" value="Genomic_DNA"/>
</dbReference>
<dbReference type="EMBL" id="NQMC01000001">
    <property type="protein sequence ID" value="TYD48166.1"/>
    <property type="molecule type" value="Genomic_DNA"/>
</dbReference>
<dbReference type="InterPro" id="IPR010982">
    <property type="entry name" value="Lambda_DNA-bd_dom_sf"/>
</dbReference>
<keyword evidence="2" id="KW-0472">Membrane</keyword>